<comment type="caution">
    <text evidence="2">The sequence shown here is derived from an EMBL/GenBank/DDBJ whole genome shotgun (WGS) entry which is preliminary data.</text>
</comment>
<dbReference type="PROSITE" id="PS51318">
    <property type="entry name" value="TAT"/>
    <property type="match status" value="1"/>
</dbReference>
<dbReference type="RefSeq" id="WP_285673046.1">
    <property type="nucleotide sequence ID" value="NZ_BSYI01000029.1"/>
</dbReference>
<name>A0ABQ6LRE2_9RHOB</name>
<proteinExistence type="predicted"/>
<organism evidence="2 3">
    <name type="scientific">Paralimibaculum aggregatum</name>
    <dbReference type="NCBI Taxonomy" id="3036245"/>
    <lineage>
        <taxon>Bacteria</taxon>
        <taxon>Pseudomonadati</taxon>
        <taxon>Pseudomonadota</taxon>
        <taxon>Alphaproteobacteria</taxon>
        <taxon>Rhodobacterales</taxon>
        <taxon>Paracoccaceae</taxon>
        <taxon>Paralimibaculum</taxon>
    </lineage>
</organism>
<gene>
    <name evidence="2" type="ORF">LNKW23_33120</name>
</gene>
<evidence type="ECO:0000256" key="1">
    <source>
        <dbReference type="SAM" id="SignalP"/>
    </source>
</evidence>
<accession>A0ABQ6LRE2</accession>
<sequence>MRLARRFSIARAALAGLAMLAAALLPGAVAAKCGGTDLMAALAREDPAAHGRILARAAEVPNGEGLFWRVVAPGGAVSHLYGTLHSTEAAARWLPGPAISALGDARLVMVELTPEEQQRLERRISSDPRFAVDMEGPGLSERLAPEDLVQAEAVLAERGMSMSVAEKLKPWLLISTISVPLCEKAELAKGKRLLDDAIAAEARVWGIPLRGLESYEETFAAFDELSDAELTGLLVDGLASSADEEDLRRTLETLYAEGRIAAILEFNIWHASRHGRSDNPRAAAEALTRALIFGRNHNWMRRLRPELDRGAVFAAFGALHLPGSEGIVALLRRAGYRVERLDR</sequence>
<dbReference type="Pfam" id="PF01963">
    <property type="entry name" value="TraB_PrgY_gumN"/>
    <property type="match status" value="1"/>
</dbReference>
<dbReference type="PANTHER" id="PTHR40590">
    <property type="entry name" value="CYTOPLASMIC PROTEIN-RELATED"/>
    <property type="match status" value="1"/>
</dbReference>
<dbReference type="PANTHER" id="PTHR40590:SF1">
    <property type="entry name" value="CYTOPLASMIC PROTEIN"/>
    <property type="match status" value="1"/>
</dbReference>
<keyword evidence="1" id="KW-0732">Signal</keyword>
<reference evidence="2 3" key="1">
    <citation type="submission" date="2023-04" db="EMBL/GenBank/DDBJ databases">
        <title>Marinoamorphus aggregata gen. nov., sp. Nov., isolate from tissue of brittle star Ophioplocus japonicus.</title>
        <authorList>
            <person name="Kawano K."/>
            <person name="Sawayama S."/>
            <person name="Nakagawa S."/>
        </authorList>
    </citation>
    <scope>NUCLEOTIDE SEQUENCE [LARGE SCALE GENOMIC DNA]</scope>
    <source>
        <strain evidence="2 3">NKW23</strain>
    </source>
</reference>
<dbReference type="InterPro" id="IPR006311">
    <property type="entry name" value="TAT_signal"/>
</dbReference>
<keyword evidence="3" id="KW-1185">Reference proteome</keyword>
<dbReference type="CDD" id="cd14789">
    <property type="entry name" value="Tiki"/>
    <property type="match status" value="1"/>
</dbReference>
<feature type="signal peptide" evidence="1">
    <location>
        <begin position="1"/>
        <end position="31"/>
    </location>
</feature>
<dbReference type="EMBL" id="BSYI01000029">
    <property type="protein sequence ID" value="GMG84098.1"/>
    <property type="molecule type" value="Genomic_DNA"/>
</dbReference>
<feature type="chain" id="PRO_5046537598" evidence="1">
    <location>
        <begin position="32"/>
        <end position="343"/>
    </location>
</feature>
<dbReference type="Proteomes" id="UP001239909">
    <property type="component" value="Unassembled WGS sequence"/>
</dbReference>
<evidence type="ECO:0000313" key="3">
    <source>
        <dbReference type="Proteomes" id="UP001239909"/>
    </source>
</evidence>
<evidence type="ECO:0000313" key="2">
    <source>
        <dbReference type="EMBL" id="GMG84098.1"/>
    </source>
</evidence>
<dbReference type="InterPro" id="IPR047111">
    <property type="entry name" value="YbaP-like"/>
</dbReference>
<protein>
    <submittedName>
        <fullName evidence="2">TraB/GumN family protein</fullName>
    </submittedName>
</protein>
<dbReference type="InterPro" id="IPR002816">
    <property type="entry name" value="TraB/PrgY/GumN_fam"/>
</dbReference>